<keyword evidence="11" id="KW-0812">Transmembrane</keyword>
<dbReference type="PROSITE" id="PS50011">
    <property type="entry name" value="PROTEIN_KINASE_DOM"/>
    <property type="match status" value="1"/>
</dbReference>
<dbReference type="PROSITE" id="PS00107">
    <property type="entry name" value="PROTEIN_KINASE_ATP"/>
    <property type="match status" value="1"/>
</dbReference>
<evidence type="ECO:0000259" key="12">
    <source>
        <dbReference type="PROSITE" id="PS50011"/>
    </source>
</evidence>
<dbReference type="Pfam" id="PF05226">
    <property type="entry name" value="CHASE2"/>
    <property type="match status" value="1"/>
</dbReference>
<feature type="coiled-coil region" evidence="10">
    <location>
        <begin position="398"/>
        <end position="425"/>
    </location>
</feature>
<evidence type="ECO:0000256" key="4">
    <source>
        <dbReference type="ARBA" id="ARBA00022741"/>
    </source>
</evidence>
<keyword evidence="5" id="KW-0418">Kinase</keyword>
<evidence type="ECO:0000256" key="1">
    <source>
        <dbReference type="ARBA" id="ARBA00012513"/>
    </source>
</evidence>
<comment type="catalytic activity">
    <reaction evidence="7">
        <text>L-threonyl-[protein] + ATP = O-phospho-L-threonyl-[protein] + ADP + H(+)</text>
        <dbReference type="Rhea" id="RHEA:46608"/>
        <dbReference type="Rhea" id="RHEA-COMP:11060"/>
        <dbReference type="Rhea" id="RHEA-COMP:11605"/>
        <dbReference type="ChEBI" id="CHEBI:15378"/>
        <dbReference type="ChEBI" id="CHEBI:30013"/>
        <dbReference type="ChEBI" id="CHEBI:30616"/>
        <dbReference type="ChEBI" id="CHEBI:61977"/>
        <dbReference type="ChEBI" id="CHEBI:456216"/>
        <dbReference type="EC" id="2.7.11.1"/>
    </reaction>
</comment>
<dbReference type="Proteomes" id="UP000660380">
    <property type="component" value="Unassembled WGS sequence"/>
</dbReference>
<evidence type="ECO:0000256" key="10">
    <source>
        <dbReference type="SAM" id="Coils"/>
    </source>
</evidence>
<evidence type="ECO:0000256" key="8">
    <source>
        <dbReference type="ARBA" id="ARBA00048679"/>
    </source>
</evidence>
<evidence type="ECO:0000256" key="2">
    <source>
        <dbReference type="ARBA" id="ARBA00022527"/>
    </source>
</evidence>
<proteinExistence type="predicted"/>
<protein>
    <recommendedName>
        <fullName evidence="1">non-specific serine/threonine protein kinase</fullName>
        <ecNumber evidence="1">2.7.11.1</ecNumber>
    </recommendedName>
</protein>
<feature type="domain" description="Protein kinase" evidence="12">
    <location>
        <begin position="446"/>
        <end position="715"/>
    </location>
</feature>
<dbReference type="InterPro" id="IPR011009">
    <property type="entry name" value="Kinase-like_dom_sf"/>
</dbReference>
<keyword evidence="2" id="KW-0723">Serine/threonine-protein kinase</keyword>
<feature type="binding site" evidence="9">
    <location>
        <position position="477"/>
    </location>
    <ligand>
        <name>ATP</name>
        <dbReference type="ChEBI" id="CHEBI:30616"/>
    </ligand>
</feature>
<keyword evidence="10" id="KW-0175">Coiled coil</keyword>
<evidence type="ECO:0000256" key="7">
    <source>
        <dbReference type="ARBA" id="ARBA00047899"/>
    </source>
</evidence>
<dbReference type="Gene3D" id="3.30.200.20">
    <property type="entry name" value="Phosphorylase Kinase, domain 1"/>
    <property type="match status" value="1"/>
</dbReference>
<evidence type="ECO:0000256" key="3">
    <source>
        <dbReference type="ARBA" id="ARBA00022679"/>
    </source>
</evidence>
<organism evidence="13 14">
    <name type="scientific">Scytonema hofmannii FACHB-248</name>
    <dbReference type="NCBI Taxonomy" id="1842502"/>
    <lineage>
        <taxon>Bacteria</taxon>
        <taxon>Bacillati</taxon>
        <taxon>Cyanobacteriota</taxon>
        <taxon>Cyanophyceae</taxon>
        <taxon>Nostocales</taxon>
        <taxon>Scytonemataceae</taxon>
        <taxon>Scytonema</taxon>
    </lineage>
</organism>
<dbReference type="Pfam" id="PF00069">
    <property type="entry name" value="Pkinase"/>
    <property type="match status" value="1"/>
</dbReference>
<keyword evidence="11" id="KW-1133">Transmembrane helix</keyword>
<dbReference type="Gene3D" id="1.10.510.10">
    <property type="entry name" value="Transferase(Phosphotransferase) domain 1"/>
    <property type="match status" value="1"/>
</dbReference>
<dbReference type="InterPro" id="IPR007890">
    <property type="entry name" value="CHASE2"/>
</dbReference>
<keyword evidence="4 9" id="KW-0547">Nucleotide-binding</keyword>
<evidence type="ECO:0000256" key="9">
    <source>
        <dbReference type="PROSITE-ProRule" id="PRU10141"/>
    </source>
</evidence>
<accession>A0ABR8GND8</accession>
<dbReference type="InterPro" id="IPR017441">
    <property type="entry name" value="Protein_kinase_ATP_BS"/>
</dbReference>
<dbReference type="EC" id="2.7.11.1" evidence="1"/>
<comment type="caution">
    <text evidence="13">The sequence shown here is derived from an EMBL/GenBank/DDBJ whole genome shotgun (WGS) entry which is preliminary data.</text>
</comment>
<keyword evidence="14" id="KW-1185">Reference proteome</keyword>
<evidence type="ECO:0000256" key="5">
    <source>
        <dbReference type="ARBA" id="ARBA00022777"/>
    </source>
</evidence>
<gene>
    <name evidence="13" type="ORF">H6G81_06940</name>
</gene>
<dbReference type="CDD" id="cd14014">
    <property type="entry name" value="STKc_PknB_like"/>
    <property type="match status" value="1"/>
</dbReference>
<feature type="transmembrane region" description="Helical" evidence="11">
    <location>
        <begin position="343"/>
        <end position="363"/>
    </location>
</feature>
<keyword evidence="3" id="KW-0808">Transferase</keyword>
<dbReference type="PANTHER" id="PTHR24363">
    <property type="entry name" value="SERINE/THREONINE PROTEIN KINASE"/>
    <property type="match status" value="1"/>
</dbReference>
<reference evidence="13 14" key="1">
    <citation type="journal article" date="2020" name="ISME J.">
        <title>Comparative genomics reveals insights into cyanobacterial evolution and habitat adaptation.</title>
        <authorList>
            <person name="Chen M.Y."/>
            <person name="Teng W.K."/>
            <person name="Zhao L."/>
            <person name="Hu C.X."/>
            <person name="Zhou Y.K."/>
            <person name="Han B.P."/>
            <person name="Song L.R."/>
            <person name="Shu W.S."/>
        </authorList>
    </citation>
    <scope>NUCLEOTIDE SEQUENCE [LARGE SCALE GENOMIC DNA]</scope>
    <source>
        <strain evidence="13 14">FACHB-248</strain>
    </source>
</reference>
<dbReference type="InterPro" id="IPR000719">
    <property type="entry name" value="Prot_kinase_dom"/>
</dbReference>
<dbReference type="SMART" id="SM01080">
    <property type="entry name" value="CHASE2"/>
    <property type="match status" value="1"/>
</dbReference>
<evidence type="ECO:0000313" key="13">
    <source>
        <dbReference type="EMBL" id="MBD2604273.1"/>
    </source>
</evidence>
<evidence type="ECO:0000313" key="14">
    <source>
        <dbReference type="Proteomes" id="UP000660380"/>
    </source>
</evidence>
<sequence>MFVLRNFIKQPAIISSAIATMLLFGIQRLGMLEPIELKVFDQMIQMRGNPGLDPRILVVGVTEKDLQKLQKWPLSGEILDKLFTKLEQYQPRVIGLDIFRDLRVEPGHDKLLQHLQKSDRIISVCKHSDSVNSPTPPAAGTQPEQVGFSDVVADADDIIRRNLLLLQPESTSACTTPYSLSLQLALRYLGNIQPKFSLNKELQINNTIFKPLQRNSGGYQKVDTNGFQILLNYRSVNPVKLVSVSQVLGNQLDPALVKDKIVLIGSTAPSIKDIFNTPYSANQQDNPKMPGVVVQAQMVSQILSAVVNKQPLFWFFPEWGEVVWIWVWSLAGGIVAWRIEHPLRLTLATGVILTSLLGINYIIFTQAGWIPVVSPALGLIVATASVVAYSAFRYKREQEKIARQIQEQERTIKLLQALLSEGEDTDNQTQTRIYILEKDTVVNQRYKVIEPLGSGGFGKTYLASDTQRPGNPECVVKHLQPARQDKEFLDVARRLFKTEGEILELLGKSDRIPQLLAYFEESQQFYLVQQFIPGHSLSEEIKSGKRLSEAQVIDLLEDVLRVLIFVHSHHVIHRDIKPANLIRRQQDNRLVLIDFGAVKQIQSQQIEDNQSIAIGTAGYAPPEQLLGHPRLNSDIYALGMIGIEALTGISARQFQRNPHGELVFKGDSHADAVIWYKLGNISQKLATVLDKMVAYDFIQRYQSIEEVLQSLEKILLPL</sequence>
<feature type="transmembrane region" description="Helical" evidence="11">
    <location>
        <begin position="369"/>
        <end position="392"/>
    </location>
</feature>
<keyword evidence="6 9" id="KW-0067">ATP-binding</keyword>
<dbReference type="SMART" id="SM00220">
    <property type="entry name" value="S_TKc"/>
    <property type="match status" value="1"/>
</dbReference>
<dbReference type="EMBL" id="JACJTA010000010">
    <property type="protein sequence ID" value="MBD2604273.1"/>
    <property type="molecule type" value="Genomic_DNA"/>
</dbReference>
<keyword evidence="11" id="KW-0472">Membrane</keyword>
<comment type="catalytic activity">
    <reaction evidence="8">
        <text>L-seryl-[protein] + ATP = O-phospho-L-seryl-[protein] + ADP + H(+)</text>
        <dbReference type="Rhea" id="RHEA:17989"/>
        <dbReference type="Rhea" id="RHEA-COMP:9863"/>
        <dbReference type="Rhea" id="RHEA-COMP:11604"/>
        <dbReference type="ChEBI" id="CHEBI:15378"/>
        <dbReference type="ChEBI" id="CHEBI:29999"/>
        <dbReference type="ChEBI" id="CHEBI:30616"/>
        <dbReference type="ChEBI" id="CHEBI:83421"/>
        <dbReference type="ChEBI" id="CHEBI:456216"/>
        <dbReference type="EC" id="2.7.11.1"/>
    </reaction>
</comment>
<evidence type="ECO:0000256" key="6">
    <source>
        <dbReference type="ARBA" id="ARBA00022840"/>
    </source>
</evidence>
<evidence type="ECO:0000256" key="11">
    <source>
        <dbReference type="SAM" id="Phobius"/>
    </source>
</evidence>
<dbReference type="SUPFAM" id="SSF56112">
    <property type="entry name" value="Protein kinase-like (PK-like)"/>
    <property type="match status" value="1"/>
</dbReference>
<name>A0ABR8GND8_9CYAN</name>
<dbReference type="PANTHER" id="PTHR24363:SF0">
    <property type="entry name" value="SERINE_THREONINE KINASE LIKE DOMAIN CONTAINING 1"/>
    <property type="match status" value="1"/>
</dbReference>